<protein>
    <submittedName>
        <fullName evidence="1">Uncharacterized protein</fullName>
    </submittedName>
</protein>
<evidence type="ECO:0000313" key="1">
    <source>
        <dbReference type="EMBL" id="KIN97216.1"/>
    </source>
</evidence>
<keyword evidence="2" id="KW-1185">Reference proteome</keyword>
<reference evidence="2" key="2">
    <citation type="submission" date="2015-01" db="EMBL/GenBank/DDBJ databases">
        <title>Evolutionary Origins and Diversification of the Mycorrhizal Mutualists.</title>
        <authorList>
            <consortium name="DOE Joint Genome Institute"/>
            <consortium name="Mycorrhizal Genomics Consortium"/>
            <person name="Kohler A."/>
            <person name="Kuo A."/>
            <person name="Nagy L.G."/>
            <person name="Floudas D."/>
            <person name="Copeland A."/>
            <person name="Barry K.W."/>
            <person name="Cichocki N."/>
            <person name="Veneault-Fourrey C."/>
            <person name="LaButti K."/>
            <person name="Lindquist E.A."/>
            <person name="Lipzen A."/>
            <person name="Lundell T."/>
            <person name="Morin E."/>
            <person name="Murat C."/>
            <person name="Riley R."/>
            <person name="Ohm R."/>
            <person name="Sun H."/>
            <person name="Tunlid A."/>
            <person name="Henrissat B."/>
            <person name="Grigoriev I.V."/>
            <person name="Hibbett D.S."/>
            <person name="Martin F."/>
        </authorList>
    </citation>
    <scope>NUCLEOTIDE SEQUENCE [LARGE SCALE GENOMIC DNA]</scope>
    <source>
        <strain evidence="2">Marx 270</strain>
    </source>
</reference>
<sequence length="87" mass="10215">MSFTNDIAFQCMGCIYETPILLPDQEREYRGKRDRSLRWVAIVPLQYSTLKMTPSHACSSLRWTDNHDIAQFRHKDQDTAYVERTGC</sequence>
<organism evidence="1 2">
    <name type="scientific">Pisolithus tinctorius Marx 270</name>
    <dbReference type="NCBI Taxonomy" id="870435"/>
    <lineage>
        <taxon>Eukaryota</taxon>
        <taxon>Fungi</taxon>
        <taxon>Dikarya</taxon>
        <taxon>Basidiomycota</taxon>
        <taxon>Agaricomycotina</taxon>
        <taxon>Agaricomycetes</taxon>
        <taxon>Agaricomycetidae</taxon>
        <taxon>Boletales</taxon>
        <taxon>Sclerodermatineae</taxon>
        <taxon>Pisolithaceae</taxon>
        <taxon>Pisolithus</taxon>
    </lineage>
</organism>
<dbReference type="Proteomes" id="UP000054217">
    <property type="component" value="Unassembled WGS sequence"/>
</dbReference>
<proteinExistence type="predicted"/>
<dbReference type="EMBL" id="KN832033">
    <property type="protein sequence ID" value="KIN97216.1"/>
    <property type="molecule type" value="Genomic_DNA"/>
</dbReference>
<reference evidence="1 2" key="1">
    <citation type="submission" date="2014-04" db="EMBL/GenBank/DDBJ databases">
        <authorList>
            <consortium name="DOE Joint Genome Institute"/>
            <person name="Kuo A."/>
            <person name="Kohler A."/>
            <person name="Costa M.D."/>
            <person name="Nagy L.G."/>
            <person name="Floudas D."/>
            <person name="Copeland A."/>
            <person name="Barry K.W."/>
            <person name="Cichocki N."/>
            <person name="Veneault-Fourrey C."/>
            <person name="LaButti K."/>
            <person name="Lindquist E.A."/>
            <person name="Lipzen A."/>
            <person name="Lundell T."/>
            <person name="Morin E."/>
            <person name="Murat C."/>
            <person name="Sun H."/>
            <person name="Tunlid A."/>
            <person name="Henrissat B."/>
            <person name="Grigoriev I.V."/>
            <person name="Hibbett D.S."/>
            <person name="Martin F."/>
            <person name="Nordberg H.P."/>
            <person name="Cantor M.N."/>
            <person name="Hua S.X."/>
        </authorList>
    </citation>
    <scope>NUCLEOTIDE SEQUENCE [LARGE SCALE GENOMIC DNA]</scope>
    <source>
        <strain evidence="1 2">Marx 270</strain>
    </source>
</reference>
<dbReference type="AlphaFoldDB" id="A0A0C3JHZ5"/>
<dbReference type="HOGENOM" id="CLU_2484253_0_0_1"/>
<accession>A0A0C3JHZ5</accession>
<name>A0A0C3JHZ5_PISTI</name>
<evidence type="ECO:0000313" key="2">
    <source>
        <dbReference type="Proteomes" id="UP000054217"/>
    </source>
</evidence>
<dbReference type="InParanoid" id="A0A0C3JHZ5"/>
<gene>
    <name evidence="1" type="ORF">M404DRAFT_917941</name>
</gene>